<dbReference type="PROSITE" id="PS50977">
    <property type="entry name" value="HTH_TETR_2"/>
    <property type="match status" value="1"/>
</dbReference>
<accession>A0ABN7HHM3</accession>
<dbReference type="PANTHER" id="PTHR30328:SF54">
    <property type="entry name" value="HTH-TYPE TRANSCRIPTIONAL REPRESSOR SCO4008"/>
    <property type="match status" value="1"/>
</dbReference>
<proteinExistence type="predicted"/>
<dbReference type="SUPFAM" id="SSF48498">
    <property type="entry name" value="Tetracyclin repressor-like, C-terminal domain"/>
    <property type="match status" value="1"/>
</dbReference>
<dbReference type="InterPro" id="IPR036271">
    <property type="entry name" value="Tet_transcr_reg_TetR-rel_C_sf"/>
</dbReference>
<protein>
    <recommendedName>
        <fullName evidence="3">HTH tetR-type domain-containing protein</fullName>
    </recommendedName>
</protein>
<dbReference type="PANTHER" id="PTHR30328">
    <property type="entry name" value="TRANSCRIPTIONAL REPRESSOR"/>
    <property type="match status" value="1"/>
</dbReference>
<dbReference type="InterPro" id="IPR009057">
    <property type="entry name" value="Homeodomain-like_sf"/>
</dbReference>
<feature type="domain" description="HTH tetR-type" evidence="3">
    <location>
        <begin position="65"/>
        <end position="125"/>
    </location>
</feature>
<keyword evidence="5" id="KW-1185">Reference proteome</keyword>
<feature type="DNA-binding region" description="H-T-H motif" evidence="2">
    <location>
        <begin position="88"/>
        <end position="107"/>
    </location>
</feature>
<reference evidence="4 5" key="1">
    <citation type="submission" date="2020-10" db="EMBL/GenBank/DDBJ databases">
        <authorList>
            <person name="Peeters C."/>
        </authorList>
    </citation>
    <scope>NUCLEOTIDE SEQUENCE [LARGE SCALE GENOMIC DNA]</scope>
    <source>
        <strain evidence="4 5">LMG 28140</strain>
    </source>
</reference>
<dbReference type="InterPro" id="IPR050109">
    <property type="entry name" value="HTH-type_TetR-like_transc_reg"/>
</dbReference>
<dbReference type="InterPro" id="IPR001647">
    <property type="entry name" value="HTH_TetR"/>
</dbReference>
<organism evidence="4 5">
    <name type="scientific">Paraburkholderia metrosideri</name>
    <dbReference type="NCBI Taxonomy" id="580937"/>
    <lineage>
        <taxon>Bacteria</taxon>
        <taxon>Pseudomonadati</taxon>
        <taxon>Pseudomonadota</taxon>
        <taxon>Betaproteobacteria</taxon>
        <taxon>Burkholderiales</taxon>
        <taxon>Burkholderiaceae</taxon>
        <taxon>Paraburkholderia</taxon>
    </lineage>
</organism>
<sequence length="286" mass="31618">MLGRHAAFNECVTPNVLYSSNPPPPRLAIDMTRASVRTTSVAPALASGTLTAAPAPTTQRQKLAAATRQRIFKVALAEFSDKGLSGARVETIASRSKVNIRMIYHYFGGKEALYLEVLEFVLARLREAELKLKLDVDRIDPVTAIVQLYDFIEGHFAAHPELSKLLSFENLNRARVMKRSTAIPEMSSPVLSLLRTVIARGERDGSLRKNMDALHLYVGLVSLCSFHKSNAYTLSRIFNTDMLAPQWQEDHKNQAHEMVRAFVVSGATEPALLNAASEKRKKSASA</sequence>
<dbReference type="InterPro" id="IPR041474">
    <property type="entry name" value="NicS_C"/>
</dbReference>
<dbReference type="Pfam" id="PF17938">
    <property type="entry name" value="TetR_C_29"/>
    <property type="match status" value="1"/>
</dbReference>
<evidence type="ECO:0000313" key="5">
    <source>
        <dbReference type="Proteomes" id="UP000598032"/>
    </source>
</evidence>
<evidence type="ECO:0000256" key="2">
    <source>
        <dbReference type="PROSITE-ProRule" id="PRU00335"/>
    </source>
</evidence>
<dbReference type="Gene3D" id="1.10.357.10">
    <property type="entry name" value="Tetracycline Repressor, domain 2"/>
    <property type="match status" value="1"/>
</dbReference>
<comment type="caution">
    <text evidence="4">The sequence shown here is derived from an EMBL/GenBank/DDBJ whole genome shotgun (WGS) entry which is preliminary data.</text>
</comment>
<dbReference type="Pfam" id="PF00440">
    <property type="entry name" value="TetR_N"/>
    <property type="match status" value="1"/>
</dbReference>
<evidence type="ECO:0000256" key="1">
    <source>
        <dbReference type="ARBA" id="ARBA00023125"/>
    </source>
</evidence>
<keyword evidence="1 2" id="KW-0238">DNA-binding</keyword>
<evidence type="ECO:0000259" key="3">
    <source>
        <dbReference type="PROSITE" id="PS50977"/>
    </source>
</evidence>
<name>A0ABN7HHM3_9BURK</name>
<evidence type="ECO:0000313" key="4">
    <source>
        <dbReference type="EMBL" id="CAD6518918.1"/>
    </source>
</evidence>
<gene>
    <name evidence="4" type="ORF">LMG28140_01166</name>
</gene>
<dbReference type="EMBL" id="CAJHCP010000002">
    <property type="protein sequence ID" value="CAD6518918.1"/>
    <property type="molecule type" value="Genomic_DNA"/>
</dbReference>
<dbReference type="Proteomes" id="UP000598032">
    <property type="component" value="Unassembled WGS sequence"/>
</dbReference>
<dbReference type="SUPFAM" id="SSF46689">
    <property type="entry name" value="Homeodomain-like"/>
    <property type="match status" value="1"/>
</dbReference>